<keyword evidence="2" id="KW-1185">Reference proteome</keyword>
<organism evidence="1 2">
    <name type="scientific">Amorphotheca resinae ATCC 22711</name>
    <dbReference type="NCBI Taxonomy" id="857342"/>
    <lineage>
        <taxon>Eukaryota</taxon>
        <taxon>Fungi</taxon>
        <taxon>Dikarya</taxon>
        <taxon>Ascomycota</taxon>
        <taxon>Pezizomycotina</taxon>
        <taxon>Leotiomycetes</taxon>
        <taxon>Helotiales</taxon>
        <taxon>Amorphothecaceae</taxon>
        <taxon>Amorphotheca</taxon>
    </lineage>
</organism>
<evidence type="ECO:0000313" key="2">
    <source>
        <dbReference type="Proteomes" id="UP000241818"/>
    </source>
</evidence>
<accession>A0A2T3AYV7</accession>
<dbReference type="GeneID" id="36573390"/>
<gene>
    <name evidence="1" type="ORF">M430DRAFT_258476</name>
</gene>
<dbReference type="Proteomes" id="UP000241818">
    <property type="component" value="Unassembled WGS sequence"/>
</dbReference>
<name>A0A2T3AYV7_AMORE</name>
<proteinExistence type="predicted"/>
<protein>
    <submittedName>
        <fullName evidence="1">Uncharacterized protein</fullName>
    </submittedName>
</protein>
<dbReference type="RefSeq" id="XP_024719829.1">
    <property type="nucleotide sequence ID" value="XM_024865309.1"/>
</dbReference>
<dbReference type="AlphaFoldDB" id="A0A2T3AYV7"/>
<dbReference type="EMBL" id="KZ679013">
    <property type="protein sequence ID" value="PSS15230.1"/>
    <property type="molecule type" value="Genomic_DNA"/>
</dbReference>
<evidence type="ECO:0000313" key="1">
    <source>
        <dbReference type="EMBL" id="PSS15230.1"/>
    </source>
</evidence>
<reference evidence="1 2" key="1">
    <citation type="journal article" date="2018" name="New Phytol.">
        <title>Comparative genomics and transcriptomics depict ericoid mycorrhizal fungi as versatile saprotrophs and plant mutualists.</title>
        <authorList>
            <person name="Martino E."/>
            <person name="Morin E."/>
            <person name="Grelet G.A."/>
            <person name="Kuo A."/>
            <person name="Kohler A."/>
            <person name="Daghino S."/>
            <person name="Barry K.W."/>
            <person name="Cichocki N."/>
            <person name="Clum A."/>
            <person name="Dockter R.B."/>
            <person name="Hainaut M."/>
            <person name="Kuo R.C."/>
            <person name="LaButti K."/>
            <person name="Lindahl B.D."/>
            <person name="Lindquist E.A."/>
            <person name="Lipzen A."/>
            <person name="Khouja H.R."/>
            <person name="Magnuson J."/>
            <person name="Murat C."/>
            <person name="Ohm R.A."/>
            <person name="Singer S.W."/>
            <person name="Spatafora J.W."/>
            <person name="Wang M."/>
            <person name="Veneault-Fourrey C."/>
            <person name="Henrissat B."/>
            <person name="Grigoriev I.V."/>
            <person name="Martin F.M."/>
            <person name="Perotto S."/>
        </authorList>
    </citation>
    <scope>NUCLEOTIDE SEQUENCE [LARGE SCALE GENOMIC DNA]</scope>
    <source>
        <strain evidence="1 2">ATCC 22711</strain>
    </source>
</reference>
<sequence>MRRNEWPTAERLKICRPRIYRVLPTLPYLTYDLRLAVQLDNAPCRCLFAARQKYLQPVGRERDGTPICGEDMIRCTDVTRVMHTHQHLSCYMTSPFLPVHRVVSVAIFIQVGRYLCNASFANNYLKHPNSQIIGSIESIYSHLWNYTREYL</sequence>
<dbReference type="InParanoid" id="A0A2T3AYV7"/>